<reference evidence="3 4" key="1">
    <citation type="submission" date="2023-03" db="EMBL/GenBank/DDBJ databases">
        <title>Genome sequence of Microbacterium sp. KACC 23027.</title>
        <authorList>
            <person name="Kim S."/>
            <person name="Heo J."/>
            <person name="Kwon S.-W."/>
        </authorList>
    </citation>
    <scope>NUCLEOTIDE SEQUENCE [LARGE SCALE GENOMIC DNA]</scope>
    <source>
        <strain evidence="3 4">KACC 23027</strain>
    </source>
</reference>
<dbReference type="PANTHER" id="PTHR47354:SF5">
    <property type="entry name" value="PROTEIN RFBI"/>
    <property type="match status" value="1"/>
</dbReference>
<dbReference type="Gene3D" id="3.40.50.80">
    <property type="entry name" value="Nucleotide-binding domain of ferredoxin-NADP reductase (FNR) module"/>
    <property type="match status" value="1"/>
</dbReference>
<dbReference type="InterPro" id="IPR017927">
    <property type="entry name" value="FAD-bd_FR_type"/>
</dbReference>
<protein>
    <recommendedName>
        <fullName evidence="2">FAD-binding FR-type domain-containing protein</fullName>
    </recommendedName>
</protein>
<dbReference type="InterPro" id="IPR017938">
    <property type="entry name" value="Riboflavin_synthase-like_b-brl"/>
</dbReference>
<dbReference type="InterPro" id="IPR001709">
    <property type="entry name" value="Flavoprot_Pyr_Nucl_cyt_Rdtase"/>
</dbReference>
<keyword evidence="4" id="KW-1185">Reference proteome</keyword>
<gene>
    <name evidence="3" type="ORF">PU630_01030</name>
</gene>
<sequence length="239" mass="25862">MKGRLWLTAEVSSRSSLGENITQLELRVPDWPGHLPGQYVEVRPDAGSDVRRFSIANPHTAGSSRIHLVAVSDVLRGLAVGSFIEVCGPEGEGLRWDADATASRPLLLIAGGTGVVPLIAIAREWRRRAERSRLTLLYSVRSAGDVVYGSELEELDAEDDGTAVTVITRRGAEGSRVARPRRLSALDLELYGIAPSENPECFVCGPPSFVEDVARMLVQAKHAAVRIHTEWDVFVGGGT</sequence>
<dbReference type="Proteomes" id="UP001214553">
    <property type="component" value="Chromosome"/>
</dbReference>
<dbReference type="SUPFAM" id="SSF63380">
    <property type="entry name" value="Riboflavin synthase domain-like"/>
    <property type="match status" value="1"/>
</dbReference>
<evidence type="ECO:0000259" key="2">
    <source>
        <dbReference type="PROSITE" id="PS51384"/>
    </source>
</evidence>
<dbReference type="PRINTS" id="PR00410">
    <property type="entry name" value="PHEHYDRXLASE"/>
</dbReference>
<comment type="cofactor">
    <cofactor evidence="1">
        <name>FAD</name>
        <dbReference type="ChEBI" id="CHEBI:57692"/>
    </cofactor>
</comment>
<dbReference type="Pfam" id="PF00175">
    <property type="entry name" value="NAD_binding_1"/>
    <property type="match status" value="1"/>
</dbReference>
<evidence type="ECO:0000313" key="4">
    <source>
        <dbReference type="Proteomes" id="UP001214553"/>
    </source>
</evidence>
<evidence type="ECO:0000313" key="3">
    <source>
        <dbReference type="EMBL" id="WEG09176.1"/>
    </source>
</evidence>
<dbReference type="SUPFAM" id="SSF52343">
    <property type="entry name" value="Ferredoxin reductase-like, C-terminal NADP-linked domain"/>
    <property type="match status" value="1"/>
</dbReference>
<dbReference type="PROSITE" id="PS51384">
    <property type="entry name" value="FAD_FR"/>
    <property type="match status" value="1"/>
</dbReference>
<feature type="domain" description="FAD-binding FR-type" evidence="2">
    <location>
        <begin position="4"/>
        <end position="119"/>
    </location>
</feature>
<evidence type="ECO:0000256" key="1">
    <source>
        <dbReference type="ARBA" id="ARBA00001974"/>
    </source>
</evidence>
<proteinExistence type="predicted"/>
<accession>A0ABY8BY98</accession>
<dbReference type="Gene3D" id="2.40.30.10">
    <property type="entry name" value="Translation factors"/>
    <property type="match status" value="1"/>
</dbReference>
<dbReference type="InterPro" id="IPR050415">
    <property type="entry name" value="MRET"/>
</dbReference>
<dbReference type="EMBL" id="CP119108">
    <property type="protein sequence ID" value="WEG09176.1"/>
    <property type="molecule type" value="Genomic_DNA"/>
</dbReference>
<organism evidence="3 4">
    <name type="scientific">Microbacterium horticulturae</name>
    <dbReference type="NCBI Taxonomy" id="3028316"/>
    <lineage>
        <taxon>Bacteria</taxon>
        <taxon>Bacillati</taxon>
        <taxon>Actinomycetota</taxon>
        <taxon>Actinomycetes</taxon>
        <taxon>Micrococcales</taxon>
        <taxon>Microbacteriaceae</taxon>
        <taxon>Microbacterium</taxon>
    </lineage>
</organism>
<name>A0ABY8BY98_9MICO</name>
<dbReference type="InterPro" id="IPR039261">
    <property type="entry name" value="FNR_nucleotide-bd"/>
</dbReference>
<dbReference type="PANTHER" id="PTHR47354">
    <property type="entry name" value="NADH OXIDOREDUCTASE HCR"/>
    <property type="match status" value="1"/>
</dbReference>
<dbReference type="RefSeq" id="WP_275278500.1">
    <property type="nucleotide sequence ID" value="NZ_CP119108.1"/>
</dbReference>
<dbReference type="InterPro" id="IPR001433">
    <property type="entry name" value="OxRdtase_FAD/NAD-bd"/>
</dbReference>
<dbReference type="PRINTS" id="PR00371">
    <property type="entry name" value="FPNCR"/>
</dbReference>